<protein>
    <submittedName>
        <fullName evidence="2">Uncharacterized protein</fullName>
    </submittedName>
</protein>
<dbReference type="AlphaFoldDB" id="A0AA38M0L5"/>
<evidence type="ECO:0000313" key="3">
    <source>
        <dbReference type="Proteomes" id="UP001168821"/>
    </source>
</evidence>
<accession>A0AA38M0L5</accession>
<gene>
    <name evidence="2" type="ORF">Zmor_024838</name>
</gene>
<reference evidence="2" key="1">
    <citation type="journal article" date="2023" name="G3 (Bethesda)">
        <title>Whole genome assemblies of Zophobas morio and Tenebrio molitor.</title>
        <authorList>
            <person name="Kaur S."/>
            <person name="Stinson S.A."/>
            <person name="diCenzo G.C."/>
        </authorList>
    </citation>
    <scope>NUCLEOTIDE SEQUENCE</scope>
    <source>
        <strain evidence="2">QUZm001</strain>
    </source>
</reference>
<comment type="caution">
    <text evidence="2">The sequence shown here is derived from an EMBL/GenBank/DDBJ whole genome shotgun (WGS) entry which is preliminary data.</text>
</comment>
<keyword evidence="3" id="KW-1185">Reference proteome</keyword>
<dbReference type="Proteomes" id="UP001168821">
    <property type="component" value="Unassembled WGS sequence"/>
</dbReference>
<name>A0AA38M0L5_9CUCU</name>
<feature type="compositionally biased region" description="Basic and acidic residues" evidence="1">
    <location>
        <begin position="37"/>
        <end position="46"/>
    </location>
</feature>
<organism evidence="2 3">
    <name type="scientific">Zophobas morio</name>
    <dbReference type="NCBI Taxonomy" id="2755281"/>
    <lineage>
        <taxon>Eukaryota</taxon>
        <taxon>Metazoa</taxon>
        <taxon>Ecdysozoa</taxon>
        <taxon>Arthropoda</taxon>
        <taxon>Hexapoda</taxon>
        <taxon>Insecta</taxon>
        <taxon>Pterygota</taxon>
        <taxon>Neoptera</taxon>
        <taxon>Endopterygota</taxon>
        <taxon>Coleoptera</taxon>
        <taxon>Polyphaga</taxon>
        <taxon>Cucujiformia</taxon>
        <taxon>Tenebrionidae</taxon>
        <taxon>Zophobas</taxon>
    </lineage>
</organism>
<dbReference type="EMBL" id="JALNTZ010000793">
    <property type="protein sequence ID" value="KAJ3632053.1"/>
    <property type="molecule type" value="Genomic_DNA"/>
</dbReference>
<sequence length="325" mass="33726">MALKDKSIKELNDLTQSQGESIGRTSELGQQISSNRTKLEHNQLEQKQEMDTYLGDFRAKDNQIQRQTQSALASGQTAGGALYNNQAQAQELGKQLAGTQENYGDYTLQVIQQKKDLANQQKQANAAGKEQAAEQNLAQEKTERLQTAANAINYTGMAVSTILAFIPFANIASPAVALAAKAASAGISGVATAVGTGLQDKAQGMSAGASAGDAISQGLVAGALGFLGGGSAGNKATQAAIKEGENAASNATKVGIVGAVEKAAKNGRANVVKGSIMYDNAADPFLDPLASKLEPGLGQEMLAQGKEQYEGFSKLADELKSDMLT</sequence>
<feature type="compositionally biased region" description="Polar residues" evidence="1">
    <location>
        <begin position="13"/>
        <end position="36"/>
    </location>
</feature>
<feature type="region of interest" description="Disordered" evidence="1">
    <location>
        <begin position="1"/>
        <end position="46"/>
    </location>
</feature>
<evidence type="ECO:0000313" key="2">
    <source>
        <dbReference type="EMBL" id="KAJ3632053.1"/>
    </source>
</evidence>
<feature type="compositionally biased region" description="Basic and acidic residues" evidence="1">
    <location>
        <begin position="1"/>
        <end position="12"/>
    </location>
</feature>
<feature type="non-terminal residue" evidence="2">
    <location>
        <position position="325"/>
    </location>
</feature>
<evidence type="ECO:0000256" key="1">
    <source>
        <dbReference type="SAM" id="MobiDB-lite"/>
    </source>
</evidence>
<proteinExistence type="predicted"/>